<proteinExistence type="predicted"/>
<dbReference type="GO" id="GO:0016020">
    <property type="term" value="C:membrane"/>
    <property type="evidence" value="ECO:0007669"/>
    <property type="project" value="TreeGrafter"/>
</dbReference>
<dbReference type="Gene3D" id="1.20.58.60">
    <property type="match status" value="2"/>
</dbReference>
<feature type="non-terminal residue" evidence="1">
    <location>
        <position position="111"/>
    </location>
</feature>
<name>A0A087V1R4_STEMI</name>
<feature type="non-terminal residue" evidence="1">
    <location>
        <position position="1"/>
    </location>
</feature>
<dbReference type="OrthoDB" id="2250192at2759"/>
<dbReference type="SUPFAM" id="SSF46966">
    <property type="entry name" value="Spectrin repeat"/>
    <property type="match status" value="1"/>
</dbReference>
<dbReference type="GO" id="GO:0005198">
    <property type="term" value="F:structural molecule activity"/>
    <property type="evidence" value="ECO:0007669"/>
    <property type="project" value="TreeGrafter"/>
</dbReference>
<organism evidence="1 2">
    <name type="scientific">Stegodyphus mimosarum</name>
    <name type="common">African social velvet spider</name>
    <dbReference type="NCBI Taxonomy" id="407821"/>
    <lineage>
        <taxon>Eukaryota</taxon>
        <taxon>Metazoa</taxon>
        <taxon>Ecdysozoa</taxon>
        <taxon>Arthropoda</taxon>
        <taxon>Chelicerata</taxon>
        <taxon>Arachnida</taxon>
        <taxon>Araneae</taxon>
        <taxon>Araneomorphae</taxon>
        <taxon>Entelegynae</taxon>
        <taxon>Eresoidea</taxon>
        <taxon>Eresidae</taxon>
        <taxon>Stegodyphus</taxon>
    </lineage>
</organism>
<dbReference type="GO" id="GO:0005737">
    <property type="term" value="C:cytoplasm"/>
    <property type="evidence" value="ECO:0007669"/>
    <property type="project" value="TreeGrafter"/>
</dbReference>
<protein>
    <submittedName>
        <fullName evidence="1">Dystonin</fullName>
    </submittedName>
</protein>
<dbReference type="Proteomes" id="UP000054359">
    <property type="component" value="Unassembled WGS sequence"/>
</dbReference>
<keyword evidence="2" id="KW-1185">Reference proteome</keyword>
<dbReference type="AlphaFoldDB" id="A0A087V1R4"/>
<dbReference type="GO" id="GO:0031122">
    <property type="term" value="P:cytoplasmic microtubule organization"/>
    <property type="evidence" value="ECO:0007669"/>
    <property type="project" value="TreeGrafter"/>
</dbReference>
<gene>
    <name evidence="1" type="ORF">X975_09148</name>
</gene>
<accession>A0A087V1R4</accession>
<dbReference type="GO" id="GO:0042060">
    <property type="term" value="P:wound healing"/>
    <property type="evidence" value="ECO:0007669"/>
    <property type="project" value="TreeGrafter"/>
</dbReference>
<dbReference type="GO" id="GO:0005882">
    <property type="term" value="C:intermediate filament"/>
    <property type="evidence" value="ECO:0007669"/>
    <property type="project" value="TreeGrafter"/>
</dbReference>
<evidence type="ECO:0000313" key="1">
    <source>
        <dbReference type="EMBL" id="KFM83553.1"/>
    </source>
</evidence>
<dbReference type="GO" id="GO:0045104">
    <property type="term" value="P:intermediate filament cytoskeleton organization"/>
    <property type="evidence" value="ECO:0007669"/>
    <property type="project" value="InterPro"/>
</dbReference>
<dbReference type="EMBL" id="KL868120">
    <property type="protein sequence ID" value="KFM83553.1"/>
    <property type="molecule type" value="Genomic_DNA"/>
</dbReference>
<dbReference type="STRING" id="407821.A0A087V1R4"/>
<dbReference type="GO" id="GO:0030056">
    <property type="term" value="C:hemidesmosome"/>
    <property type="evidence" value="ECO:0007669"/>
    <property type="project" value="TreeGrafter"/>
</dbReference>
<dbReference type="PANTHER" id="PTHR23169:SF23">
    <property type="entry name" value="SHORT STOP, ISOFORM H"/>
    <property type="match status" value="1"/>
</dbReference>
<sequence length="111" mass="12902">ELYNDLDSNKHKIDSTLQQGQEYLKRSNEGAAGSLQHNLKTLKQRWENVLNRANDRKIKLEIALREATEFHEALQDFVEWLTNAEKFLSSLKPASRVMDVVLEQIEDHKAL</sequence>
<reference evidence="1 2" key="1">
    <citation type="submission" date="2013-11" db="EMBL/GenBank/DDBJ databases">
        <title>Genome sequencing of Stegodyphus mimosarum.</title>
        <authorList>
            <person name="Bechsgaard J."/>
        </authorList>
    </citation>
    <scope>NUCLEOTIDE SEQUENCE [LARGE SCALE GENOMIC DNA]</scope>
</reference>
<evidence type="ECO:0000313" key="2">
    <source>
        <dbReference type="Proteomes" id="UP000054359"/>
    </source>
</evidence>
<dbReference type="PANTHER" id="PTHR23169">
    <property type="entry name" value="ENVOPLAKIN"/>
    <property type="match status" value="1"/>
</dbReference>
<dbReference type="InterPro" id="IPR043197">
    <property type="entry name" value="Plakin"/>
</dbReference>